<gene>
    <name evidence="2" type="ORF">SKTS_04410</name>
</gene>
<accession>A0A6F8V9W4</accession>
<dbReference type="AlphaFoldDB" id="A0A6F8V9W4"/>
<name>A0A6F8V9W4_9PROT</name>
<evidence type="ECO:0000313" key="3">
    <source>
        <dbReference type="Proteomes" id="UP000502260"/>
    </source>
</evidence>
<evidence type="ECO:0000313" key="2">
    <source>
        <dbReference type="EMBL" id="BCB25555.1"/>
    </source>
</evidence>
<keyword evidence="1" id="KW-0472">Membrane</keyword>
<dbReference type="KEGG" id="slac:SKTS_04410"/>
<keyword evidence="3" id="KW-1185">Reference proteome</keyword>
<proteinExistence type="predicted"/>
<dbReference type="EMBL" id="AP022853">
    <property type="protein sequence ID" value="BCB25555.1"/>
    <property type="molecule type" value="Genomic_DNA"/>
</dbReference>
<reference evidence="3" key="1">
    <citation type="submission" date="2020-03" db="EMBL/GenBank/DDBJ databases">
        <title>Complete genome sequence of sulfur-oxidizing bacterium skT11.</title>
        <authorList>
            <person name="Kanda M."/>
            <person name="Kojima H."/>
            <person name="Fukui M."/>
        </authorList>
    </citation>
    <scope>NUCLEOTIDE SEQUENCE [LARGE SCALE GENOMIC DNA]</scope>
    <source>
        <strain evidence="3">skT11</strain>
    </source>
</reference>
<sequence>MKLAGADWQALRYPLLVLAAALLVSAALVFFTRQELNQEKSRYTRQEGVLREAHERLQKSGDEKDKILRYRASYLALQQQGFVGDEQRINWVDALRAASLNLKMFGVSYQIEAQQPYQSPAVTDAGQYRIHQSLMKINLGLLHEEDLMRFLNALEEQRAGIFSLRECTLQRQSAGKVENAKVQPNLQADCSLDWLSISEARGAENP</sequence>
<evidence type="ECO:0000256" key="1">
    <source>
        <dbReference type="SAM" id="Phobius"/>
    </source>
</evidence>
<dbReference type="Proteomes" id="UP000502260">
    <property type="component" value="Chromosome"/>
</dbReference>
<keyword evidence="1" id="KW-1133">Transmembrane helix</keyword>
<feature type="transmembrane region" description="Helical" evidence="1">
    <location>
        <begin position="12"/>
        <end position="32"/>
    </location>
</feature>
<organism evidence="2 3">
    <name type="scientific">Sulfurimicrobium lacus</name>
    <dbReference type="NCBI Taxonomy" id="2715678"/>
    <lineage>
        <taxon>Bacteria</taxon>
        <taxon>Pseudomonadati</taxon>
        <taxon>Pseudomonadota</taxon>
        <taxon>Betaproteobacteria</taxon>
        <taxon>Nitrosomonadales</taxon>
        <taxon>Sulfuricellaceae</taxon>
        <taxon>Sulfurimicrobium</taxon>
    </lineage>
</organism>
<protein>
    <submittedName>
        <fullName evidence="2">Uncharacterized protein</fullName>
    </submittedName>
</protein>
<dbReference type="RefSeq" id="WP_173059708.1">
    <property type="nucleotide sequence ID" value="NZ_AP022853.1"/>
</dbReference>
<keyword evidence="1" id="KW-0812">Transmembrane</keyword>